<evidence type="ECO:0000313" key="4">
    <source>
        <dbReference type="Proteomes" id="UP000176608"/>
    </source>
</evidence>
<accession>A0A1F4URD2</accession>
<feature type="domain" description="Acyltransferase 3" evidence="2">
    <location>
        <begin position="45"/>
        <end position="367"/>
    </location>
</feature>
<feature type="transmembrane region" description="Helical" evidence="1">
    <location>
        <begin position="108"/>
        <end position="126"/>
    </location>
</feature>
<gene>
    <name evidence="3" type="ORF">A2886_01915</name>
</gene>
<sequence length="389" mass="44896">MLLLLLYIVLISFTALSQTGLIQTNPYLPAKPFANMKSMQNYLPLDGLRFIAIVMVVMTHTQVGNAGGVGVAWFFVLSAFALTYSSLKQKTDFRDYKQLISFFRKRGLRVLIPYWIVLLVYLLFLSDKFIFTGFLKNLTLIEPFGYNTWFLRPLIIFYLLFPFLFMFNKHVLKDNIFLILLFTGVIPLIAHLILLSTESKLLYLSDFRAPMELLSVGMLIAYLFLKKRSKYVHFKEISLLCIILLAIILFMTPIWEFYLSNPAMETVKRATFGLFSNPIRIRGAYTLQAVLFGAFLLFYLWENGPVQKILNSKVMKHLGAYSYEIYLVHTIIYLEVLKPLVYPETNTINSTTIFLFLLTLALSYLVSLLFKKIVNFLDSGLGAKIDLLR</sequence>
<evidence type="ECO:0000313" key="3">
    <source>
        <dbReference type="EMBL" id="OGC47360.1"/>
    </source>
</evidence>
<dbReference type="GO" id="GO:0016020">
    <property type="term" value="C:membrane"/>
    <property type="evidence" value="ECO:0007669"/>
    <property type="project" value="TreeGrafter"/>
</dbReference>
<dbReference type="InterPro" id="IPR050879">
    <property type="entry name" value="Acyltransferase_3"/>
</dbReference>
<dbReference type="AlphaFoldDB" id="A0A1F4URD2"/>
<protein>
    <recommendedName>
        <fullName evidence="2">Acyltransferase 3 domain-containing protein</fullName>
    </recommendedName>
</protein>
<keyword evidence="1" id="KW-0472">Membrane</keyword>
<evidence type="ECO:0000256" key="1">
    <source>
        <dbReference type="SAM" id="Phobius"/>
    </source>
</evidence>
<keyword evidence="1" id="KW-1133">Transmembrane helix</keyword>
<dbReference type="Pfam" id="PF01757">
    <property type="entry name" value="Acyl_transf_3"/>
    <property type="match status" value="1"/>
</dbReference>
<dbReference type="EMBL" id="MEVA01000012">
    <property type="protein sequence ID" value="OGC47360.1"/>
    <property type="molecule type" value="Genomic_DNA"/>
</dbReference>
<proteinExistence type="predicted"/>
<feature type="transmembrane region" description="Helical" evidence="1">
    <location>
        <begin position="321"/>
        <end position="341"/>
    </location>
</feature>
<keyword evidence="1" id="KW-0812">Transmembrane</keyword>
<feature type="transmembrane region" description="Helical" evidence="1">
    <location>
        <begin position="353"/>
        <end position="370"/>
    </location>
</feature>
<feature type="transmembrane region" description="Helical" evidence="1">
    <location>
        <begin position="66"/>
        <end position="87"/>
    </location>
</feature>
<feature type="transmembrane region" description="Helical" evidence="1">
    <location>
        <begin position="146"/>
        <end position="165"/>
    </location>
</feature>
<organism evidence="3 4">
    <name type="scientific">candidate division WWE3 bacterium RIFCSPHIGHO2_01_FULL_42_13</name>
    <dbReference type="NCBI Taxonomy" id="1802617"/>
    <lineage>
        <taxon>Bacteria</taxon>
        <taxon>Katanobacteria</taxon>
    </lineage>
</organism>
<dbReference type="Proteomes" id="UP000176608">
    <property type="component" value="Unassembled WGS sequence"/>
</dbReference>
<feature type="transmembrane region" description="Helical" evidence="1">
    <location>
        <begin position="237"/>
        <end position="259"/>
    </location>
</feature>
<dbReference type="InterPro" id="IPR002656">
    <property type="entry name" value="Acyl_transf_3_dom"/>
</dbReference>
<dbReference type="PANTHER" id="PTHR23028:SF53">
    <property type="entry name" value="ACYL_TRANSF_3 DOMAIN-CONTAINING PROTEIN"/>
    <property type="match status" value="1"/>
</dbReference>
<dbReference type="GO" id="GO:0000271">
    <property type="term" value="P:polysaccharide biosynthetic process"/>
    <property type="evidence" value="ECO:0007669"/>
    <property type="project" value="TreeGrafter"/>
</dbReference>
<feature type="transmembrane region" description="Helical" evidence="1">
    <location>
        <begin position="177"/>
        <end position="195"/>
    </location>
</feature>
<reference evidence="3 4" key="1">
    <citation type="journal article" date="2016" name="Nat. Commun.">
        <title>Thousands of microbial genomes shed light on interconnected biogeochemical processes in an aquifer system.</title>
        <authorList>
            <person name="Anantharaman K."/>
            <person name="Brown C.T."/>
            <person name="Hug L.A."/>
            <person name="Sharon I."/>
            <person name="Castelle C.J."/>
            <person name="Probst A.J."/>
            <person name="Thomas B.C."/>
            <person name="Singh A."/>
            <person name="Wilkins M.J."/>
            <person name="Karaoz U."/>
            <person name="Brodie E.L."/>
            <person name="Williams K.H."/>
            <person name="Hubbard S.S."/>
            <person name="Banfield J.F."/>
        </authorList>
    </citation>
    <scope>NUCLEOTIDE SEQUENCE [LARGE SCALE GENOMIC DNA]</scope>
</reference>
<feature type="transmembrane region" description="Helical" evidence="1">
    <location>
        <begin position="279"/>
        <end position="301"/>
    </location>
</feature>
<dbReference type="GO" id="GO:0016747">
    <property type="term" value="F:acyltransferase activity, transferring groups other than amino-acyl groups"/>
    <property type="evidence" value="ECO:0007669"/>
    <property type="project" value="InterPro"/>
</dbReference>
<dbReference type="STRING" id="1802617.A2886_01915"/>
<evidence type="ECO:0000259" key="2">
    <source>
        <dbReference type="Pfam" id="PF01757"/>
    </source>
</evidence>
<comment type="caution">
    <text evidence="3">The sequence shown here is derived from an EMBL/GenBank/DDBJ whole genome shotgun (WGS) entry which is preliminary data.</text>
</comment>
<name>A0A1F4URD2_UNCKA</name>
<dbReference type="PANTHER" id="PTHR23028">
    <property type="entry name" value="ACETYLTRANSFERASE"/>
    <property type="match status" value="1"/>
</dbReference>
<feature type="transmembrane region" description="Helical" evidence="1">
    <location>
        <begin position="207"/>
        <end position="225"/>
    </location>
</feature>